<proteinExistence type="predicted"/>
<accession>A0ACC2P253</accession>
<evidence type="ECO:0000313" key="2">
    <source>
        <dbReference type="Proteomes" id="UP001239111"/>
    </source>
</evidence>
<dbReference type="Proteomes" id="UP001239111">
    <property type="component" value="Chromosome 2"/>
</dbReference>
<gene>
    <name evidence="1" type="ORF">QAD02_012396</name>
</gene>
<evidence type="ECO:0000313" key="1">
    <source>
        <dbReference type="EMBL" id="KAJ8676609.1"/>
    </source>
</evidence>
<organism evidence="1 2">
    <name type="scientific">Eretmocerus hayati</name>
    <dbReference type="NCBI Taxonomy" id="131215"/>
    <lineage>
        <taxon>Eukaryota</taxon>
        <taxon>Metazoa</taxon>
        <taxon>Ecdysozoa</taxon>
        <taxon>Arthropoda</taxon>
        <taxon>Hexapoda</taxon>
        <taxon>Insecta</taxon>
        <taxon>Pterygota</taxon>
        <taxon>Neoptera</taxon>
        <taxon>Endopterygota</taxon>
        <taxon>Hymenoptera</taxon>
        <taxon>Apocrita</taxon>
        <taxon>Proctotrupomorpha</taxon>
        <taxon>Chalcidoidea</taxon>
        <taxon>Aphelinidae</taxon>
        <taxon>Aphelininae</taxon>
        <taxon>Eretmocerus</taxon>
    </lineage>
</organism>
<protein>
    <submittedName>
        <fullName evidence="1">Uncharacterized protein</fullName>
    </submittedName>
</protein>
<keyword evidence="2" id="KW-1185">Reference proteome</keyword>
<reference evidence="1" key="1">
    <citation type="submission" date="2023-04" db="EMBL/GenBank/DDBJ databases">
        <title>A chromosome-level genome assembly of the parasitoid wasp Eretmocerus hayati.</title>
        <authorList>
            <person name="Zhong Y."/>
            <person name="Liu S."/>
            <person name="Liu Y."/>
        </authorList>
    </citation>
    <scope>NUCLEOTIDE SEQUENCE</scope>
    <source>
        <strain evidence="1">ZJU_SS_LIU_2023</strain>
    </source>
</reference>
<sequence length="595" mass="70082">MPSSNPLPPKENALFKRILRCYEHKQYKNGLKFAKQILTNPKFSEHGETLAMKGLTLNCLGRKEEAYDHVRRGLRNDLQSHVCWHVYGLLQRSDKKYDEAIKCYRNALKWDKDNIQILRDLSLLQIQMRDLEGYKDTRYQLFMLRPTQRASWIGFAISYHLLKDYEMALKILDTFRNSPMMCYDYEHSELLLYQNMVIQESGDSEQALRHLDQHCEQICDKITVKETYGKLRLRLGQHAEAAQLYKELLQINPENTAYYLKLIEAERHSTPEETLEMLQEYESKFSRALAPRRLQLNYASGDKFKELVDRYLRRGLHKGVPPLFVDLRSLYGDKDKANTIESLVLQYREALKAHGHFSDEDKDKPHEPASALLWNYYYLAQHYDFLGFTQKALDEIDVAIHHTPTLIELFVTKGRIYKHAGDVQEAFKWLDEAQALDTADRYINSKCAKYMLRANLVKEAEETCGKFTREGVLAMENLNEMQCMWIQTEAAYAYERLGKYGEALKKCHEVDRHFSEIIEDQFDFHTYCMRKMTLRSYVGLLRLEDVLRSHPFYFKAAKCAIEVYIRLHDHPLPDPTQTQEIDTGEFLQIIYFFVT</sequence>
<name>A0ACC2P253_9HYME</name>
<dbReference type="EMBL" id="CM056742">
    <property type="protein sequence ID" value="KAJ8676609.1"/>
    <property type="molecule type" value="Genomic_DNA"/>
</dbReference>
<comment type="caution">
    <text evidence="1">The sequence shown here is derived from an EMBL/GenBank/DDBJ whole genome shotgun (WGS) entry which is preliminary data.</text>
</comment>